<organism evidence="1">
    <name type="scientific">Anguilla anguilla</name>
    <name type="common">European freshwater eel</name>
    <name type="synonym">Muraena anguilla</name>
    <dbReference type="NCBI Taxonomy" id="7936"/>
    <lineage>
        <taxon>Eukaryota</taxon>
        <taxon>Metazoa</taxon>
        <taxon>Chordata</taxon>
        <taxon>Craniata</taxon>
        <taxon>Vertebrata</taxon>
        <taxon>Euteleostomi</taxon>
        <taxon>Actinopterygii</taxon>
        <taxon>Neopterygii</taxon>
        <taxon>Teleostei</taxon>
        <taxon>Anguilliformes</taxon>
        <taxon>Anguillidae</taxon>
        <taxon>Anguilla</taxon>
    </lineage>
</organism>
<accession>A0A0E9RPZ3</accession>
<reference evidence="1" key="1">
    <citation type="submission" date="2014-11" db="EMBL/GenBank/DDBJ databases">
        <authorList>
            <person name="Amaro Gonzalez C."/>
        </authorList>
    </citation>
    <scope>NUCLEOTIDE SEQUENCE</scope>
</reference>
<dbReference type="EMBL" id="GBXM01070333">
    <property type="protein sequence ID" value="JAH38244.1"/>
    <property type="molecule type" value="Transcribed_RNA"/>
</dbReference>
<proteinExistence type="predicted"/>
<reference evidence="1" key="2">
    <citation type="journal article" date="2015" name="Fish Shellfish Immunol.">
        <title>Early steps in the European eel (Anguilla anguilla)-Vibrio vulnificus interaction in the gills: Role of the RtxA13 toxin.</title>
        <authorList>
            <person name="Callol A."/>
            <person name="Pajuelo D."/>
            <person name="Ebbesson L."/>
            <person name="Teles M."/>
            <person name="MacKenzie S."/>
            <person name="Amaro C."/>
        </authorList>
    </citation>
    <scope>NUCLEOTIDE SEQUENCE</scope>
</reference>
<evidence type="ECO:0000313" key="1">
    <source>
        <dbReference type="EMBL" id="JAH30418.1"/>
    </source>
</evidence>
<sequence>MHCGPFPRSPLPYSSSSLPCLSFRY</sequence>
<dbReference type="AlphaFoldDB" id="A0A0E9RPZ3"/>
<protein>
    <submittedName>
        <fullName evidence="1">Uncharacterized protein</fullName>
    </submittedName>
</protein>
<dbReference type="EMBL" id="GBXM01078159">
    <property type="protein sequence ID" value="JAH30418.1"/>
    <property type="molecule type" value="Transcribed_RNA"/>
</dbReference>
<name>A0A0E9RPZ3_ANGAN</name>